<feature type="domain" description="EF-hand" evidence="3">
    <location>
        <begin position="78"/>
        <end position="113"/>
    </location>
</feature>
<keyword evidence="5" id="KW-1185">Reference proteome</keyword>
<proteinExistence type="predicted"/>
<dbReference type="InterPro" id="IPR043520">
    <property type="entry name" value="SPT21"/>
</dbReference>
<dbReference type="AlphaFoldDB" id="A0A2B4SAD7"/>
<dbReference type="InterPro" id="IPR002048">
    <property type="entry name" value="EF_hand_dom"/>
</dbReference>
<dbReference type="GO" id="GO:0043226">
    <property type="term" value="C:organelle"/>
    <property type="evidence" value="ECO:0007669"/>
    <property type="project" value="UniProtKB-ARBA"/>
</dbReference>
<dbReference type="Gene3D" id="1.10.238.10">
    <property type="entry name" value="EF-hand"/>
    <property type="match status" value="1"/>
</dbReference>
<dbReference type="Proteomes" id="UP000225706">
    <property type="component" value="Unassembled WGS sequence"/>
</dbReference>
<sequence length="323" mass="36721">MQKTQRNAFALGKKEEAIAVPEPPPQFSHGTVTFDMVPSSAEDLQYELSERATPCPTLTDEQVTGRERTSVGTVISLGFTSAFREVFDLFDSNGGGTIDAEELDLALKSVEIHLSQEELQEVLSAMDKDGNGEIDFHEFLNLMTNTERFLEEFASVGERRKRENLLIEALTQFMKRSALHSINEIVGQNTKPLKITFENVKPLNRRFYHTKYKRIQAPHVVGHYAAGARVIGLTENQLRRRLESLKARHAAGDNKSPYAEPLHIVFGTGKMRRHVTSRTFCHKVCGKYRRDSQTAIKRLRMCERYDDEAAYFQAVRTMLSYTS</sequence>
<dbReference type="PANTHER" id="PTHR47500">
    <property type="entry name" value="EF-HAND CALCIUM-BINDING DOMAIN-CONTAINING PROTEIN"/>
    <property type="match status" value="1"/>
</dbReference>
<evidence type="ECO:0000256" key="1">
    <source>
        <dbReference type="ARBA" id="ARBA00022737"/>
    </source>
</evidence>
<evidence type="ECO:0000256" key="2">
    <source>
        <dbReference type="ARBA" id="ARBA00022837"/>
    </source>
</evidence>
<protein>
    <submittedName>
        <fullName evidence="4">Caltractin</fullName>
    </submittedName>
</protein>
<comment type="caution">
    <text evidence="4">The sequence shown here is derived from an EMBL/GenBank/DDBJ whole genome shotgun (WGS) entry which is preliminary data.</text>
</comment>
<feature type="domain" description="EF-hand" evidence="3">
    <location>
        <begin position="114"/>
        <end position="149"/>
    </location>
</feature>
<dbReference type="PROSITE" id="PS00018">
    <property type="entry name" value="EF_HAND_1"/>
    <property type="match status" value="2"/>
</dbReference>
<keyword evidence="1" id="KW-0677">Repeat</keyword>
<dbReference type="STRING" id="50429.A0A2B4SAD7"/>
<dbReference type="SMART" id="SM00054">
    <property type="entry name" value="EFh"/>
    <property type="match status" value="2"/>
</dbReference>
<dbReference type="InterPro" id="IPR011992">
    <property type="entry name" value="EF-hand-dom_pair"/>
</dbReference>
<dbReference type="EMBL" id="LSMT01000135">
    <property type="protein sequence ID" value="PFX26069.1"/>
    <property type="molecule type" value="Genomic_DNA"/>
</dbReference>
<dbReference type="PROSITE" id="PS50222">
    <property type="entry name" value="EF_HAND_2"/>
    <property type="match status" value="2"/>
</dbReference>
<dbReference type="OrthoDB" id="5988051at2759"/>
<evidence type="ECO:0000313" key="5">
    <source>
        <dbReference type="Proteomes" id="UP000225706"/>
    </source>
</evidence>
<name>A0A2B4SAD7_STYPI</name>
<dbReference type="PANTHER" id="PTHR47500:SF3">
    <property type="entry name" value="EF-HAND DOMAIN-CONTAINING PROTEIN"/>
    <property type="match status" value="1"/>
</dbReference>
<dbReference type="SUPFAM" id="SSF47473">
    <property type="entry name" value="EF-hand"/>
    <property type="match status" value="1"/>
</dbReference>
<organism evidence="4 5">
    <name type="scientific">Stylophora pistillata</name>
    <name type="common">Smooth cauliflower coral</name>
    <dbReference type="NCBI Taxonomy" id="50429"/>
    <lineage>
        <taxon>Eukaryota</taxon>
        <taxon>Metazoa</taxon>
        <taxon>Cnidaria</taxon>
        <taxon>Anthozoa</taxon>
        <taxon>Hexacorallia</taxon>
        <taxon>Scleractinia</taxon>
        <taxon>Astrocoeniina</taxon>
        <taxon>Pocilloporidae</taxon>
        <taxon>Stylophora</taxon>
    </lineage>
</organism>
<accession>A0A2B4SAD7</accession>
<reference evidence="5" key="1">
    <citation type="journal article" date="2017" name="bioRxiv">
        <title>Comparative analysis of the genomes of Stylophora pistillata and Acropora digitifera provides evidence for extensive differences between species of corals.</title>
        <authorList>
            <person name="Voolstra C.R."/>
            <person name="Li Y."/>
            <person name="Liew Y.J."/>
            <person name="Baumgarten S."/>
            <person name="Zoccola D."/>
            <person name="Flot J.-F."/>
            <person name="Tambutte S."/>
            <person name="Allemand D."/>
            <person name="Aranda M."/>
        </authorList>
    </citation>
    <scope>NUCLEOTIDE SEQUENCE [LARGE SCALE GENOMIC DNA]</scope>
</reference>
<dbReference type="CDD" id="cd00051">
    <property type="entry name" value="EFh"/>
    <property type="match status" value="1"/>
</dbReference>
<gene>
    <name evidence="4" type="primary">Caltractin</name>
    <name evidence="4" type="ORF">AWC38_SpisGene9279</name>
</gene>
<dbReference type="GO" id="GO:0005509">
    <property type="term" value="F:calcium ion binding"/>
    <property type="evidence" value="ECO:0007669"/>
    <property type="project" value="InterPro"/>
</dbReference>
<dbReference type="InterPro" id="IPR018247">
    <property type="entry name" value="EF_Hand_1_Ca_BS"/>
</dbReference>
<dbReference type="Pfam" id="PF13499">
    <property type="entry name" value="EF-hand_7"/>
    <property type="match status" value="1"/>
</dbReference>
<dbReference type="FunFam" id="1.10.238.10:FF:000178">
    <property type="entry name" value="Calmodulin-2 A"/>
    <property type="match status" value="1"/>
</dbReference>
<keyword evidence="2" id="KW-0106">Calcium</keyword>
<evidence type="ECO:0000313" key="4">
    <source>
        <dbReference type="EMBL" id="PFX26069.1"/>
    </source>
</evidence>
<evidence type="ECO:0000259" key="3">
    <source>
        <dbReference type="PROSITE" id="PS50222"/>
    </source>
</evidence>